<protein>
    <submittedName>
        <fullName evidence="9">Cytochrome C</fullName>
    </submittedName>
</protein>
<comment type="caution">
    <text evidence="9">The sequence shown here is derived from an EMBL/GenBank/DDBJ whole genome shotgun (WGS) entry which is preliminary data.</text>
</comment>
<organism evidence="9 10">
    <name type="scientific">Sinorhizobium saheli</name>
    <dbReference type="NCBI Taxonomy" id="36856"/>
    <lineage>
        <taxon>Bacteria</taxon>
        <taxon>Pseudomonadati</taxon>
        <taxon>Pseudomonadota</taxon>
        <taxon>Alphaproteobacteria</taxon>
        <taxon>Hyphomicrobiales</taxon>
        <taxon>Rhizobiaceae</taxon>
        <taxon>Sinorhizobium/Ensifer group</taxon>
        <taxon>Sinorhizobium</taxon>
    </lineage>
</organism>
<evidence type="ECO:0000256" key="4">
    <source>
        <dbReference type="ARBA" id="ARBA00022982"/>
    </source>
</evidence>
<feature type="chain" id="PRO_5008097653" evidence="7">
    <location>
        <begin position="21"/>
        <end position="137"/>
    </location>
</feature>
<dbReference type="SUPFAM" id="SSF46626">
    <property type="entry name" value="Cytochrome c"/>
    <property type="match status" value="1"/>
</dbReference>
<evidence type="ECO:0000313" key="9">
    <source>
        <dbReference type="EMBL" id="OAP43919.1"/>
    </source>
</evidence>
<proteinExistence type="predicted"/>
<dbReference type="GO" id="GO:0009055">
    <property type="term" value="F:electron transfer activity"/>
    <property type="evidence" value="ECO:0007669"/>
    <property type="project" value="InterPro"/>
</dbReference>
<keyword evidence="1" id="KW-0813">Transport</keyword>
<evidence type="ECO:0000256" key="1">
    <source>
        <dbReference type="ARBA" id="ARBA00022448"/>
    </source>
</evidence>
<dbReference type="OrthoDB" id="9805828at2"/>
<keyword evidence="5 6" id="KW-0408">Iron</keyword>
<dbReference type="Gene3D" id="1.10.760.10">
    <property type="entry name" value="Cytochrome c-like domain"/>
    <property type="match status" value="1"/>
</dbReference>
<evidence type="ECO:0000256" key="6">
    <source>
        <dbReference type="PROSITE-ProRule" id="PRU00433"/>
    </source>
</evidence>
<keyword evidence="3 6" id="KW-0479">Metal-binding</keyword>
<gene>
    <name evidence="9" type="ORF">ATB98_08550</name>
</gene>
<keyword evidence="4" id="KW-0249">Electron transport</keyword>
<dbReference type="PANTHER" id="PTHR11961">
    <property type="entry name" value="CYTOCHROME C"/>
    <property type="match status" value="1"/>
</dbReference>
<evidence type="ECO:0000256" key="5">
    <source>
        <dbReference type="ARBA" id="ARBA00023004"/>
    </source>
</evidence>
<dbReference type="STRING" id="36856.ATB98_08550"/>
<evidence type="ECO:0000256" key="2">
    <source>
        <dbReference type="ARBA" id="ARBA00022617"/>
    </source>
</evidence>
<dbReference type="Proteomes" id="UP000078507">
    <property type="component" value="Unassembled WGS sequence"/>
</dbReference>
<dbReference type="InterPro" id="IPR009056">
    <property type="entry name" value="Cyt_c-like_dom"/>
</dbReference>
<sequence length="137" mass="14130">MALKFGVLAAAAVAFGGALAGVVAPASAFDPAAGDPTAGEKVFRKCQSCHAIGPEAKSKTGPALTGVVGRPAGKFEGYAYSPAMTKEAEAGLVWTPEKIDAFLANPKKFLPGTKMTFAGLRKDQERADLIAYLAKFP</sequence>
<keyword evidence="2 6" id="KW-0349">Heme</keyword>
<keyword evidence="10" id="KW-1185">Reference proteome</keyword>
<dbReference type="AlphaFoldDB" id="A0A178Y8U1"/>
<feature type="domain" description="Cytochrome c" evidence="8">
    <location>
        <begin position="34"/>
        <end position="137"/>
    </location>
</feature>
<dbReference type="InterPro" id="IPR036909">
    <property type="entry name" value="Cyt_c-like_dom_sf"/>
</dbReference>
<name>A0A178Y8U1_SINSA</name>
<dbReference type="Pfam" id="PF00034">
    <property type="entry name" value="Cytochrom_C"/>
    <property type="match status" value="1"/>
</dbReference>
<dbReference type="PROSITE" id="PS51007">
    <property type="entry name" value="CYTC"/>
    <property type="match status" value="1"/>
</dbReference>
<dbReference type="PRINTS" id="PR00604">
    <property type="entry name" value="CYTCHRMECIAB"/>
</dbReference>
<reference evidence="9 10" key="1">
    <citation type="submission" date="2015-11" db="EMBL/GenBank/DDBJ databases">
        <title>Ensifer anhuiense sp. nov., an effective nitrogen fixation bacterium with Glycine soja.</title>
        <authorList>
            <person name="Yan H."/>
            <person name="Chen W."/>
        </authorList>
    </citation>
    <scope>NUCLEOTIDE SEQUENCE [LARGE SCALE GENOMIC DNA]</scope>
    <source>
        <strain evidence="9 10">LMG 7837</strain>
    </source>
</reference>
<dbReference type="GO" id="GO:0046872">
    <property type="term" value="F:metal ion binding"/>
    <property type="evidence" value="ECO:0007669"/>
    <property type="project" value="UniProtKB-KW"/>
</dbReference>
<evidence type="ECO:0000313" key="10">
    <source>
        <dbReference type="Proteomes" id="UP000078507"/>
    </source>
</evidence>
<evidence type="ECO:0000256" key="3">
    <source>
        <dbReference type="ARBA" id="ARBA00022723"/>
    </source>
</evidence>
<dbReference type="EMBL" id="LNQB01000076">
    <property type="protein sequence ID" value="OAP43919.1"/>
    <property type="molecule type" value="Genomic_DNA"/>
</dbReference>
<accession>A0A178Y8U1</accession>
<keyword evidence="7" id="KW-0732">Signal</keyword>
<evidence type="ECO:0000259" key="8">
    <source>
        <dbReference type="PROSITE" id="PS51007"/>
    </source>
</evidence>
<dbReference type="RefSeq" id="WP_066875833.1">
    <property type="nucleotide sequence ID" value="NZ_LNQB01000076.1"/>
</dbReference>
<feature type="signal peptide" evidence="7">
    <location>
        <begin position="1"/>
        <end position="20"/>
    </location>
</feature>
<evidence type="ECO:0000256" key="7">
    <source>
        <dbReference type="SAM" id="SignalP"/>
    </source>
</evidence>
<dbReference type="InterPro" id="IPR002327">
    <property type="entry name" value="Cyt_c_1A/1B"/>
</dbReference>
<dbReference type="GO" id="GO:0020037">
    <property type="term" value="F:heme binding"/>
    <property type="evidence" value="ECO:0007669"/>
    <property type="project" value="InterPro"/>
</dbReference>